<reference evidence="1 2" key="1">
    <citation type="submission" date="2023-11" db="EMBL/GenBank/DDBJ databases">
        <title>Bacillus jintuensis, isolated from a mudflat on the Beibu Gulf coast.</title>
        <authorList>
            <person name="Li M."/>
        </authorList>
    </citation>
    <scope>NUCLEOTIDE SEQUENCE [LARGE SCALE GENOMIC DNA]</scope>
    <source>
        <strain evidence="1 2">31A1R</strain>
    </source>
</reference>
<organism evidence="1 2">
    <name type="scientific">Robertmurraya mangrovi</name>
    <dbReference type="NCBI Taxonomy" id="3098077"/>
    <lineage>
        <taxon>Bacteria</taxon>
        <taxon>Bacillati</taxon>
        <taxon>Bacillota</taxon>
        <taxon>Bacilli</taxon>
        <taxon>Bacillales</taxon>
        <taxon>Bacillaceae</taxon>
        <taxon>Robertmurraya</taxon>
    </lineage>
</organism>
<gene>
    <name evidence="1" type="ORF">SM124_11855</name>
</gene>
<evidence type="ECO:0000313" key="2">
    <source>
        <dbReference type="Proteomes" id="UP001290455"/>
    </source>
</evidence>
<protein>
    <submittedName>
        <fullName evidence="1">Uncharacterized protein</fullName>
    </submittedName>
</protein>
<dbReference type="RefSeq" id="WP_322446730.1">
    <property type="nucleotide sequence ID" value="NZ_JAXOFX010000006.1"/>
</dbReference>
<evidence type="ECO:0000313" key="1">
    <source>
        <dbReference type="EMBL" id="MDZ5472443.1"/>
    </source>
</evidence>
<keyword evidence="2" id="KW-1185">Reference proteome</keyword>
<sequence length="59" mass="6495">MFDLFEDTLDSVATKRSLNAYFYISDYEKEDVIFMGMVDAKELGGASQQGDGGCGLITM</sequence>
<dbReference type="EMBL" id="JAXOFX010000006">
    <property type="protein sequence ID" value="MDZ5472443.1"/>
    <property type="molecule type" value="Genomic_DNA"/>
</dbReference>
<proteinExistence type="predicted"/>
<name>A0ABU5IZ64_9BACI</name>
<dbReference type="Proteomes" id="UP001290455">
    <property type="component" value="Unassembled WGS sequence"/>
</dbReference>
<comment type="caution">
    <text evidence="1">The sequence shown here is derived from an EMBL/GenBank/DDBJ whole genome shotgun (WGS) entry which is preliminary data.</text>
</comment>
<accession>A0ABU5IZ64</accession>